<dbReference type="InterPro" id="IPR029039">
    <property type="entry name" value="Flavoprotein-like_sf"/>
</dbReference>
<dbReference type="STRING" id="398578.Daci_4044"/>
<dbReference type="Proteomes" id="UP000000784">
    <property type="component" value="Chromosome"/>
</dbReference>
<dbReference type="PANTHER" id="PTHR30546">
    <property type="entry name" value="FLAVODOXIN-RELATED PROTEIN WRBA-RELATED"/>
    <property type="match status" value="1"/>
</dbReference>
<dbReference type="PROSITE" id="PS50902">
    <property type="entry name" value="FLAVODOXIN_LIKE"/>
    <property type="match status" value="1"/>
</dbReference>
<proteinExistence type="predicted"/>
<dbReference type="AlphaFoldDB" id="A9C0A9"/>
<dbReference type="InterPro" id="IPR001226">
    <property type="entry name" value="Flavodoxin_CS"/>
</dbReference>
<keyword evidence="7" id="KW-1185">Reference proteome</keyword>
<reference evidence="7" key="2">
    <citation type="submission" date="2007-11" db="EMBL/GenBank/DDBJ databases">
        <title>Complete sequence of Delftia acidovorans DSM 14801 / SPH-1.</title>
        <authorList>
            <person name="Copeland A."/>
            <person name="Lucas S."/>
            <person name="Lapidus A."/>
            <person name="Barry K."/>
            <person name="Glavina del Rio T."/>
            <person name="Dalin E."/>
            <person name="Tice H."/>
            <person name="Pitluck S."/>
            <person name="Lowry S."/>
            <person name="Clum A."/>
            <person name="Schmutz J."/>
            <person name="Larimer F."/>
            <person name="Land M."/>
            <person name="Hauser L."/>
            <person name="Kyrpides N."/>
            <person name="Kim E."/>
            <person name="Schleheck D."/>
            <person name="Richardson P."/>
        </authorList>
    </citation>
    <scope>NUCLEOTIDE SEQUENCE [LARGE SCALE GENOMIC DNA]</scope>
    <source>
        <strain evidence="7">DSM 14801 / SPH-1</strain>
    </source>
</reference>
<dbReference type="EMBL" id="CP000884">
    <property type="protein sequence ID" value="ABX36675.1"/>
    <property type="molecule type" value="Genomic_DNA"/>
</dbReference>
<comment type="cofactor">
    <cofactor evidence="1">
        <name>FMN</name>
        <dbReference type="ChEBI" id="CHEBI:58210"/>
    </cofactor>
</comment>
<dbReference type="InterPro" id="IPR005025">
    <property type="entry name" value="FMN_Rdtase-like_dom"/>
</dbReference>
<dbReference type="GO" id="GO:0010181">
    <property type="term" value="F:FMN binding"/>
    <property type="evidence" value="ECO:0007669"/>
    <property type="project" value="InterPro"/>
</dbReference>
<reference evidence="6 7" key="1">
    <citation type="journal article" date="2004" name="Appl. Environ. Microbiol.">
        <title>Mineralization of individual congeners of linear alkylbenzenesulfonate by defined pairs of heterotrophic bacteria.</title>
        <authorList>
            <person name="Schleheck D."/>
            <person name="Knepper T.P."/>
            <person name="Fischer K."/>
            <person name="Cook A.M."/>
        </authorList>
    </citation>
    <scope>NUCLEOTIDE SEQUENCE [LARGE SCALE GENOMIC DNA]</scope>
    <source>
        <strain evidence="7">DSM 14801 / SPH-1</strain>
    </source>
</reference>
<dbReference type="InterPro" id="IPR008254">
    <property type="entry name" value="Flavodoxin/NO_synth"/>
</dbReference>
<dbReference type="GO" id="GO:0009055">
    <property type="term" value="F:electron transfer activity"/>
    <property type="evidence" value="ECO:0007669"/>
    <property type="project" value="InterPro"/>
</dbReference>
<gene>
    <name evidence="6" type="ordered locus">Daci_4044</name>
</gene>
<dbReference type="GO" id="GO:0016020">
    <property type="term" value="C:membrane"/>
    <property type="evidence" value="ECO:0007669"/>
    <property type="project" value="TreeGrafter"/>
</dbReference>
<evidence type="ECO:0000256" key="3">
    <source>
        <dbReference type="ARBA" id="ARBA00022643"/>
    </source>
</evidence>
<dbReference type="Gene3D" id="3.40.50.360">
    <property type="match status" value="1"/>
</dbReference>
<accession>A9C0A9</accession>
<sequence>MNAALAGLWLRRASEDWISCMSDIVVVYHSGYGHTQRMAQAVADGAGARMLSIDSDGQLPAGGWELLAAADAIVFGSPTYMGGPSWQFKRFADASSKPWFVQAWKDKLFAGFTNSASVNGNKQTTLDYLFQLAMQHGGLWVGSGMLPSNARAAQRNDLNWIGAFSGAMAQSASDASAAEMLPGDLETARVFGERVAQQALRLKA</sequence>
<evidence type="ECO:0000256" key="2">
    <source>
        <dbReference type="ARBA" id="ARBA00022630"/>
    </source>
</evidence>
<protein>
    <recommendedName>
        <fullName evidence="4">Flavoprotein WrbA</fullName>
    </recommendedName>
</protein>
<dbReference type="KEGG" id="dac:Daci_4044"/>
<evidence type="ECO:0000313" key="7">
    <source>
        <dbReference type="Proteomes" id="UP000000784"/>
    </source>
</evidence>
<organism evidence="6 7">
    <name type="scientific">Delftia acidovorans (strain DSM 14801 / SPH-1)</name>
    <dbReference type="NCBI Taxonomy" id="398578"/>
    <lineage>
        <taxon>Bacteria</taxon>
        <taxon>Pseudomonadati</taxon>
        <taxon>Pseudomonadota</taxon>
        <taxon>Betaproteobacteria</taxon>
        <taxon>Burkholderiales</taxon>
        <taxon>Comamonadaceae</taxon>
        <taxon>Delftia</taxon>
    </lineage>
</organism>
<keyword evidence="2" id="KW-0285">Flavoprotein</keyword>
<dbReference type="GO" id="GO:0003955">
    <property type="term" value="F:NAD(P)H dehydrogenase (quinone) activity"/>
    <property type="evidence" value="ECO:0007669"/>
    <property type="project" value="TreeGrafter"/>
</dbReference>
<dbReference type="eggNOG" id="COG0655">
    <property type="taxonomic scope" value="Bacteria"/>
</dbReference>
<feature type="domain" description="Flavodoxin-like" evidence="5">
    <location>
        <begin position="24"/>
        <end position="169"/>
    </location>
</feature>
<evidence type="ECO:0000259" key="5">
    <source>
        <dbReference type="PROSITE" id="PS50902"/>
    </source>
</evidence>
<evidence type="ECO:0000313" key="6">
    <source>
        <dbReference type="EMBL" id="ABX36675.1"/>
    </source>
</evidence>
<keyword evidence="3" id="KW-0288">FMN</keyword>
<dbReference type="PROSITE" id="PS00201">
    <property type="entry name" value="FLAVODOXIN"/>
    <property type="match status" value="1"/>
</dbReference>
<name>A9C0A9_DELAS</name>
<dbReference type="SUPFAM" id="SSF52218">
    <property type="entry name" value="Flavoproteins"/>
    <property type="match status" value="1"/>
</dbReference>
<dbReference type="PANTHER" id="PTHR30546:SF23">
    <property type="entry name" value="FLAVOPROTEIN-LIKE PROTEIN YCP4-RELATED"/>
    <property type="match status" value="1"/>
</dbReference>
<evidence type="ECO:0000256" key="4">
    <source>
        <dbReference type="ARBA" id="ARBA00029652"/>
    </source>
</evidence>
<evidence type="ECO:0000256" key="1">
    <source>
        <dbReference type="ARBA" id="ARBA00001917"/>
    </source>
</evidence>
<dbReference type="Pfam" id="PF03358">
    <property type="entry name" value="FMN_red"/>
    <property type="match status" value="1"/>
</dbReference>
<dbReference type="HOGENOM" id="CLU_051402_2_1_4"/>